<evidence type="ECO:0000256" key="6">
    <source>
        <dbReference type="ARBA" id="ARBA00022801"/>
    </source>
</evidence>
<evidence type="ECO:0000313" key="13">
    <source>
        <dbReference type="EMBL" id="AIG64425.1"/>
    </source>
</evidence>
<comment type="catalytic activity">
    <reaction evidence="1">
        <text>inosine + phosphate = alpha-D-ribose 1-phosphate + hypoxanthine</text>
        <dbReference type="Rhea" id="RHEA:27646"/>
        <dbReference type="ChEBI" id="CHEBI:17368"/>
        <dbReference type="ChEBI" id="CHEBI:17596"/>
        <dbReference type="ChEBI" id="CHEBI:43474"/>
        <dbReference type="ChEBI" id="CHEBI:57720"/>
        <dbReference type="EC" id="2.4.2.1"/>
    </reaction>
    <physiologicalReaction direction="left-to-right" evidence="1">
        <dbReference type="Rhea" id="RHEA:27647"/>
    </physiologicalReaction>
</comment>
<keyword evidence="7" id="KW-0862">Zinc</keyword>
<evidence type="ECO:0000313" key="14">
    <source>
        <dbReference type="Proteomes" id="UP000028504"/>
    </source>
</evidence>
<evidence type="ECO:0000256" key="10">
    <source>
        <dbReference type="ARBA" id="ARBA00048968"/>
    </source>
</evidence>
<dbReference type="PANTHER" id="PTHR30616:SF2">
    <property type="entry name" value="PURINE NUCLEOSIDE PHOSPHORYLASE LACC1"/>
    <property type="match status" value="1"/>
</dbReference>
<evidence type="ECO:0000256" key="7">
    <source>
        <dbReference type="ARBA" id="ARBA00022833"/>
    </source>
</evidence>
<evidence type="ECO:0000256" key="11">
    <source>
        <dbReference type="ARBA" id="ARBA00049893"/>
    </source>
</evidence>
<evidence type="ECO:0000256" key="4">
    <source>
        <dbReference type="ARBA" id="ARBA00022679"/>
    </source>
</evidence>
<evidence type="ECO:0000256" key="2">
    <source>
        <dbReference type="ARBA" id="ARBA00003215"/>
    </source>
</evidence>
<keyword evidence="5" id="KW-0479">Metal-binding</keyword>
<keyword evidence="14" id="KW-1185">Reference proteome</keyword>
<dbReference type="EMBL" id="CP008944">
    <property type="protein sequence ID" value="AIG64425.1"/>
    <property type="molecule type" value="Genomic_DNA"/>
</dbReference>
<dbReference type="PANTHER" id="PTHR30616">
    <property type="entry name" value="UNCHARACTERIZED PROTEIN YFIH"/>
    <property type="match status" value="1"/>
</dbReference>
<evidence type="ECO:0000256" key="8">
    <source>
        <dbReference type="ARBA" id="ARBA00023008"/>
    </source>
</evidence>
<dbReference type="InterPro" id="IPR011324">
    <property type="entry name" value="Cytotoxic_necrot_fac-like_cat"/>
</dbReference>
<dbReference type="CDD" id="cd16833">
    <property type="entry name" value="YfiH"/>
    <property type="match status" value="1"/>
</dbReference>
<name>A0ABM5QNM2_9CORY</name>
<dbReference type="InterPro" id="IPR003730">
    <property type="entry name" value="Cu_polyphenol_OxRdtase"/>
</dbReference>
<sequence length="216" mass="23029">MRHAFTCRLGGNLADYVGDDPEAVARNRARLGVDPYRIAWMRQTHSTDIGRVDAPGPQVLDADGLVTAVPGQVLAVLVADCVPVLLADAASGVIAAVHAGRRGAQRGIVCNAVETMLELGAQAQTMRAWLGPAAGGASYQVSEQLAAEVDATLPGARIGERNLDLRAGIARQLHTLGVSDVDVDKHDTITSERYFSYRRSHTTGRQAGLIWIEEQP</sequence>
<dbReference type="Proteomes" id="UP000028504">
    <property type="component" value="Chromosome"/>
</dbReference>
<gene>
    <name evidence="13" type="ORF">CATYP_07300</name>
</gene>
<comment type="catalytic activity">
    <reaction evidence="9">
        <text>adenosine + H2O + H(+) = inosine + NH4(+)</text>
        <dbReference type="Rhea" id="RHEA:24408"/>
        <dbReference type="ChEBI" id="CHEBI:15377"/>
        <dbReference type="ChEBI" id="CHEBI:15378"/>
        <dbReference type="ChEBI" id="CHEBI:16335"/>
        <dbReference type="ChEBI" id="CHEBI:17596"/>
        <dbReference type="ChEBI" id="CHEBI:28938"/>
        <dbReference type="EC" id="3.5.4.4"/>
    </reaction>
    <physiologicalReaction direction="left-to-right" evidence="9">
        <dbReference type="Rhea" id="RHEA:24409"/>
    </physiologicalReaction>
</comment>
<evidence type="ECO:0000256" key="5">
    <source>
        <dbReference type="ARBA" id="ARBA00022723"/>
    </source>
</evidence>
<dbReference type="Pfam" id="PF02578">
    <property type="entry name" value="Cu-oxidase_4"/>
    <property type="match status" value="1"/>
</dbReference>
<dbReference type="NCBIfam" id="TIGR00726">
    <property type="entry name" value="peptidoglycan editing factor PgeF"/>
    <property type="match status" value="1"/>
</dbReference>
<dbReference type="SUPFAM" id="SSF64438">
    <property type="entry name" value="CNF1/YfiH-like putative cysteine hydrolases"/>
    <property type="match status" value="1"/>
</dbReference>
<keyword evidence="6" id="KW-0378">Hydrolase</keyword>
<keyword evidence="8" id="KW-0186">Copper</keyword>
<comment type="function">
    <text evidence="2">Purine nucleoside enzyme that catalyzes the phosphorolysis of adenosine and inosine nucleosides, yielding D-ribose 1-phosphate and the respective free bases, adenine and hypoxanthine. Also catalyzes the phosphorolysis of S-methyl-5'-thioadenosine into adenine and S-methyl-5-thio-alpha-D-ribose 1-phosphate. Also has adenosine deaminase activity.</text>
</comment>
<protein>
    <recommendedName>
        <fullName evidence="12">Purine nucleoside phosphorylase</fullName>
    </recommendedName>
</protein>
<reference evidence="13 14" key="1">
    <citation type="submission" date="2014-07" db="EMBL/GenBank/DDBJ databases">
        <title>Complete genome sequence of Corynebacterium atypicum DSM 44849: identifiction of the mycolic acid biosynthesis genes.</title>
        <authorList>
            <person name="Tippelt A."/>
            <person name="Mollmann S."/>
            <person name="Albersmeier A."/>
            <person name="Jaenicke S."/>
            <person name="Ruckert C."/>
            <person name="Tauch A."/>
        </authorList>
    </citation>
    <scope>NUCLEOTIDE SEQUENCE [LARGE SCALE GENOMIC DNA]</scope>
    <source>
        <strain evidence="13 14">R2070</strain>
    </source>
</reference>
<keyword evidence="4" id="KW-0808">Transferase</keyword>
<organism evidence="13 14">
    <name type="scientific">Corynebacterium atypicum</name>
    <dbReference type="NCBI Taxonomy" id="191610"/>
    <lineage>
        <taxon>Bacteria</taxon>
        <taxon>Bacillati</taxon>
        <taxon>Actinomycetota</taxon>
        <taxon>Actinomycetes</taxon>
        <taxon>Mycobacteriales</taxon>
        <taxon>Corynebacteriaceae</taxon>
        <taxon>Corynebacterium</taxon>
    </lineage>
</organism>
<dbReference type="InterPro" id="IPR038371">
    <property type="entry name" value="Cu_polyphenol_OxRdtase_sf"/>
</dbReference>
<dbReference type="Gene3D" id="3.60.140.10">
    <property type="entry name" value="CNF1/YfiH-like putative cysteine hydrolases"/>
    <property type="match status" value="1"/>
</dbReference>
<proteinExistence type="inferred from homology"/>
<accession>A0ABM5QNM2</accession>
<evidence type="ECO:0000256" key="9">
    <source>
        <dbReference type="ARBA" id="ARBA00047989"/>
    </source>
</evidence>
<evidence type="ECO:0000256" key="12">
    <source>
        <dbReference type="RuleBase" id="RU361274"/>
    </source>
</evidence>
<evidence type="ECO:0000256" key="3">
    <source>
        <dbReference type="ARBA" id="ARBA00007353"/>
    </source>
</evidence>
<comment type="catalytic activity">
    <reaction evidence="11">
        <text>S-methyl-5'-thioadenosine + phosphate = 5-(methylsulfanyl)-alpha-D-ribose 1-phosphate + adenine</text>
        <dbReference type="Rhea" id="RHEA:11852"/>
        <dbReference type="ChEBI" id="CHEBI:16708"/>
        <dbReference type="ChEBI" id="CHEBI:17509"/>
        <dbReference type="ChEBI" id="CHEBI:43474"/>
        <dbReference type="ChEBI" id="CHEBI:58533"/>
        <dbReference type="EC" id="2.4.2.28"/>
    </reaction>
    <physiologicalReaction direction="left-to-right" evidence="11">
        <dbReference type="Rhea" id="RHEA:11853"/>
    </physiologicalReaction>
</comment>
<comment type="similarity">
    <text evidence="3 12">Belongs to the purine nucleoside phosphorylase YfiH/LACC1 family.</text>
</comment>
<evidence type="ECO:0000256" key="1">
    <source>
        <dbReference type="ARBA" id="ARBA00000553"/>
    </source>
</evidence>
<comment type="catalytic activity">
    <reaction evidence="10">
        <text>adenosine + phosphate = alpha-D-ribose 1-phosphate + adenine</text>
        <dbReference type="Rhea" id="RHEA:27642"/>
        <dbReference type="ChEBI" id="CHEBI:16335"/>
        <dbReference type="ChEBI" id="CHEBI:16708"/>
        <dbReference type="ChEBI" id="CHEBI:43474"/>
        <dbReference type="ChEBI" id="CHEBI:57720"/>
        <dbReference type="EC" id="2.4.2.1"/>
    </reaction>
    <physiologicalReaction direction="left-to-right" evidence="10">
        <dbReference type="Rhea" id="RHEA:27643"/>
    </physiologicalReaction>
</comment>